<comment type="similarity">
    <text evidence="3 9">Belongs to the alkaline phosphatase family.</text>
</comment>
<comment type="cofactor">
    <cofactor evidence="1">
        <name>Mg(2+)</name>
        <dbReference type="ChEBI" id="CHEBI:18420"/>
    </cofactor>
</comment>
<accession>A0ABU8HE22</accession>
<dbReference type="PROSITE" id="PS00123">
    <property type="entry name" value="ALKALINE_PHOSPHATASE"/>
    <property type="match status" value="1"/>
</dbReference>
<dbReference type="PANTHER" id="PTHR11596">
    <property type="entry name" value="ALKALINE PHOSPHATASE"/>
    <property type="match status" value="1"/>
</dbReference>
<evidence type="ECO:0000256" key="5">
    <source>
        <dbReference type="ARBA" id="ARBA00022723"/>
    </source>
</evidence>
<protein>
    <submittedName>
        <fullName evidence="11">Alkaline phosphatase</fullName>
    </submittedName>
</protein>
<dbReference type="Gene3D" id="1.10.60.40">
    <property type="match status" value="1"/>
</dbReference>
<evidence type="ECO:0000256" key="4">
    <source>
        <dbReference type="ARBA" id="ARBA00022553"/>
    </source>
</evidence>
<evidence type="ECO:0000256" key="9">
    <source>
        <dbReference type="RuleBase" id="RU003946"/>
    </source>
</evidence>
<keyword evidence="8" id="KW-0460">Magnesium</keyword>
<dbReference type="SUPFAM" id="SSF53649">
    <property type="entry name" value="Alkaline phosphatase-like"/>
    <property type="match status" value="1"/>
</dbReference>
<keyword evidence="12" id="KW-1185">Reference proteome</keyword>
<dbReference type="EMBL" id="JBBAXC010000007">
    <property type="protein sequence ID" value="MEI5907407.1"/>
    <property type="molecule type" value="Genomic_DNA"/>
</dbReference>
<evidence type="ECO:0000256" key="6">
    <source>
        <dbReference type="ARBA" id="ARBA00022801"/>
    </source>
</evidence>
<comment type="caution">
    <text evidence="11">The sequence shown here is derived from an EMBL/GenBank/DDBJ whole genome shotgun (WGS) entry which is preliminary data.</text>
</comment>
<evidence type="ECO:0000256" key="7">
    <source>
        <dbReference type="ARBA" id="ARBA00022833"/>
    </source>
</evidence>
<keyword evidence="5" id="KW-0479">Metal-binding</keyword>
<name>A0ABU8HE22_9BACI</name>
<dbReference type="RefSeq" id="WP_336586845.1">
    <property type="nucleotide sequence ID" value="NZ_JBBAXC010000007.1"/>
</dbReference>
<evidence type="ECO:0000256" key="2">
    <source>
        <dbReference type="ARBA" id="ARBA00001947"/>
    </source>
</evidence>
<dbReference type="PANTHER" id="PTHR11596:SF5">
    <property type="entry name" value="ALKALINE PHOSPHATASE"/>
    <property type="match status" value="1"/>
</dbReference>
<comment type="cofactor">
    <cofactor evidence="2">
        <name>Zn(2+)</name>
        <dbReference type="ChEBI" id="CHEBI:29105"/>
    </cofactor>
</comment>
<evidence type="ECO:0000313" key="12">
    <source>
        <dbReference type="Proteomes" id="UP001312865"/>
    </source>
</evidence>
<keyword evidence="10" id="KW-0732">Signal</keyword>
<gene>
    <name evidence="11" type="ORF">WAK64_10095</name>
</gene>
<dbReference type="InterPro" id="IPR017850">
    <property type="entry name" value="Alkaline_phosphatase_core_sf"/>
</dbReference>
<proteinExistence type="inferred from homology"/>
<feature type="chain" id="PRO_5045648709" evidence="10">
    <location>
        <begin position="32"/>
        <end position="465"/>
    </location>
</feature>
<dbReference type="SMART" id="SM00098">
    <property type="entry name" value="alkPPc"/>
    <property type="match status" value="1"/>
</dbReference>
<dbReference type="CDD" id="cd16012">
    <property type="entry name" value="ALP"/>
    <property type="match status" value="1"/>
</dbReference>
<evidence type="ECO:0000256" key="3">
    <source>
        <dbReference type="ARBA" id="ARBA00005984"/>
    </source>
</evidence>
<dbReference type="InterPro" id="IPR001952">
    <property type="entry name" value="Alkaline_phosphatase"/>
</dbReference>
<dbReference type="InterPro" id="IPR018299">
    <property type="entry name" value="Alkaline_phosphatase_AS"/>
</dbReference>
<sequence length="465" mass="51490">MKRVFKRKILPLAVVTTLALTTLTVSSTASATWGGGKKNKTGVKNMIMIVADGAGQPYYTAYRYMKDDPSTEDLEPTIFDDYFVGMQTVYSHDHEENIPDSAATATAMASGIKTYNNAIGVDEEGNPVKTVLEQAKEDGLATGLVATSRINHATPAAYVAKNEHRGNYDEIANDFYDNMINGQHAVDVILGGGEQYFKREDRDLTAEFVKDGFGYVTTRSQLLQDQSNQILGLFGKDLSKAIDRHEEEPSLLEMTKESIERLSKSDDGFYLMIESSQIDWAGHDNDIVAAMSEMEEYATMFEYVIDWAKQDGETLVVATADHSTGGLSIGSGGPYLFDGNIIEKFKHTPDYMASLIADGASVEDTLKANIDFEISPEEIQAVKDAGSDRKAIDNAIEAIANERVRSGWTTSGHTGEEVPVFAFGPQSERFRGMIDNTLHADITFDILAKNSKGKKRKWDWKRWWE</sequence>
<dbReference type="PRINTS" id="PR00113">
    <property type="entry name" value="ALKPHPHTASE"/>
</dbReference>
<evidence type="ECO:0000256" key="8">
    <source>
        <dbReference type="ARBA" id="ARBA00022842"/>
    </source>
</evidence>
<keyword evidence="4" id="KW-0597">Phosphoprotein</keyword>
<keyword evidence="6" id="KW-0378">Hydrolase</keyword>
<feature type="signal peptide" evidence="10">
    <location>
        <begin position="1"/>
        <end position="31"/>
    </location>
</feature>
<dbReference type="Pfam" id="PF00245">
    <property type="entry name" value="Alk_phosphatase"/>
    <property type="match status" value="1"/>
</dbReference>
<evidence type="ECO:0000256" key="1">
    <source>
        <dbReference type="ARBA" id="ARBA00001946"/>
    </source>
</evidence>
<dbReference type="Proteomes" id="UP001312865">
    <property type="component" value="Unassembled WGS sequence"/>
</dbReference>
<evidence type="ECO:0000313" key="11">
    <source>
        <dbReference type="EMBL" id="MEI5907407.1"/>
    </source>
</evidence>
<organism evidence="11 12">
    <name type="scientific">Bacillus spongiae</name>
    <dbReference type="NCBI Taxonomy" id="2683610"/>
    <lineage>
        <taxon>Bacteria</taxon>
        <taxon>Bacillati</taxon>
        <taxon>Bacillota</taxon>
        <taxon>Bacilli</taxon>
        <taxon>Bacillales</taxon>
        <taxon>Bacillaceae</taxon>
        <taxon>Bacillus</taxon>
    </lineage>
</organism>
<evidence type="ECO:0000256" key="10">
    <source>
        <dbReference type="SAM" id="SignalP"/>
    </source>
</evidence>
<dbReference type="Gene3D" id="3.40.720.10">
    <property type="entry name" value="Alkaline Phosphatase, subunit A"/>
    <property type="match status" value="1"/>
</dbReference>
<reference evidence="11 12" key="1">
    <citation type="journal article" date="2018" name="J. Microbiol.">
        <title>Bacillus spongiae sp. nov., isolated from sponge of Jeju Island.</title>
        <authorList>
            <person name="Lee G.E."/>
            <person name="Im W.T."/>
            <person name="Park J.S."/>
        </authorList>
    </citation>
    <scope>NUCLEOTIDE SEQUENCE [LARGE SCALE GENOMIC DNA]</scope>
    <source>
        <strain evidence="11 12">135PIL107-10</strain>
    </source>
</reference>
<keyword evidence="7" id="KW-0862">Zinc</keyword>